<protein>
    <submittedName>
        <fullName evidence="1">Uncharacterized protein</fullName>
    </submittedName>
</protein>
<proteinExistence type="predicted"/>
<dbReference type="Proteomes" id="UP000276991">
    <property type="component" value="Unassembled WGS sequence"/>
</dbReference>
<keyword evidence="2" id="KW-1185">Reference proteome</keyword>
<dbReference type="EMBL" id="UPTC01003824">
    <property type="protein sequence ID" value="VBB34635.1"/>
    <property type="molecule type" value="Genomic_DNA"/>
</dbReference>
<dbReference type="OrthoDB" id="5791400at2759"/>
<organism evidence="1 2">
    <name type="scientific">Acanthocheilonema viteae</name>
    <name type="common">Filarial nematode worm</name>
    <name type="synonym">Dipetalonema viteae</name>
    <dbReference type="NCBI Taxonomy" id="6277"/>
    <lineage>
        <taxon>Eukaryota</taxon>
        <taxon>Metazoa</taxon>
        <taxon>Ecdysozoa</taxon>
        <taxon>Nematoda</taxon>
        <taxon>Chromadorea</taxon>
        <taxon>Rhabditida</taxon>
        <taxon>Spirurina</taxon>
        <taxon>Spiruromorpha</taxon>
        <taxon>Filarioidea</taxon>
        <taxon>Onchocercidae</taxon>
        <taxon>Acanthocheilonema</taxon>
    </lineage>
</organism>
<evidence type="ECO:0000313" key="2">
    <source>
        <dbReference type="Proteomes" id="UP000276991"/>
    </source>
</evidence>
<evidence type="ECO:0000313" key="1">
    <source>
        <dbReference type="EMBL" id="VBB34635.1"/>
    </source>
</evidence>
<accession>A0A498SS29</accession>
<sequence>MRQIFQRIPGNWHIVQPISINQKIIIDYYPIKNSIITFRVGDKNGITALAVIVDYTKGVLYVKRDRLDDEKIQCLNFANSPQFTLSMLGTVEIAVYSHRFKIVMKLAKRLFNPDMQGCAIYGHHLSPYDIEQTIIDSTNKNIVAFAHYMEMA</sequence>
<gene>
    <name evidence="1" type="ORF">NAV_LOCUS9426</name>
</gene>
<name>A0A498SS29_ACAVI</name>
<dbReference type="AlphaFoldDB" id="A0A498SS29"/>
<reference evidence="1 2" key="1">
    <citation type="submission" date="2018-08" db="EMBL/GenBank/DDBJ databases">
        <authorList>
            <person name="Laetsch R D."/>
            <person name="Stevens L."/>
            <person name="Kumar S."/>
            <person name="Blaxter L. M."/>
        </authorList>
    </citation>
    <scope>NUCLEOTIDE SEQUENCE [LARGE SCALE GENOMIC DNA]</scope>
</reference>